<accession>A0ABU6TAW8</accession>
<sequence>MAQGYLSSSNEMQSLEDVGNQYVKILMMRSFFQDTSMDKFGHIESFKMHDLIHDLAMSVARSDCYLDTERKGIVGKPMHVAFDNGTNCSLDVFNVCKLRTIIVTWAIELITEKLKYLRALDVSFSPITELPKSIVEVITKLINLRELNIEECKAFEEMLPAGLGKLTSLQCLSNFVVGDYEKGTTGRLNELKELNNIRGRFCINNLGWVRDVASESHETNLRSKKYIEDLSLLWGAERYGSGECEIKNSDSLMLLDNLCPHQNVRELSVNGFPGVKFSDWVISLTNIVSIKLYSLPNCEHLPPLERLPCLKDLEIFDMKKLERIGDNKVGNENEIHVSVPPFPRLSSLTITRCPKLTYMPPFPHVQNLVLSSCRVKAILETCMVKHETSSFCPLSALERLQLDEVTEIEGMAEGWMKNLTSLQSLSLRQLSTVEVVLPQLQHLPSQLKQLEISFDSDKLHLWKEENHKCDTQLKVEKIDPKLLTSQTFTYTEIDSSKG</sequence>
<dbReference type="PANTHER" id="PTHR47186:SF45">
    <property type="entry name" value="DISEASE RESISTANCE RPP13-LIKE PROTEIN 1"/>
    <property type="match status" value="1"/>
</dbReference>
<dbReference type="PANTHER" id="PTHR47186">
    <property type="entry name" value="LEUCINE-RICH REPEAT-CONTAINING PROTEIN 57"/>
    <property type="match status" value="1"/>
</dbReference>
<feature type="domain" description="R13L1/DRL21-like LRR repeat region" evidence="3">
    <location>
        <begin position="188"/>
        <end position="318"/>
    </location>
</feature>
<keyword evidence="1" id="KW-0677">Repeat</keyword>
<evidence type="ECO:0000313" key="5">
    <source>
        <dbReference type="Proteomes" id="UP001341840"/>
    </source>
</evidence>
<keyword evidence="5" id="KW-1185">Reference proteome</keyword>
<dbReference type="Proteomes" id="UP001341840">
    <property type="component" value="Unassembled WGS sequence"/>
</dbReference>
<gene>
    <name evidence="4" type="ORF">PIB30_025809</name>
</gene>
<dbReference type="Pfam" id="PF23559">
    <property type="entry name" value="WHD_DRP"/>
    <property type="match status" value="1"/>
</dbReference>
<reference evidence="4 5" key="1">
    <citation type="journal article" date="2023" name="Plants (Basel)">
        <title>Bridging the Gap: Combining Genomics and Transcriptomics Approaches to Understand Stylosanthes scabra, an Orphan Legume from the Brazilian Caatinga.</title>
        <authorList>
            <person name="Ferreira-Neto J.R.C."/>
            <person name="da Silva M.D."/>
            <person name="Binneck E."/>
            <person name="de Melo N.F."/>
            <person name="da Silva R.H."/>
            <person name="de Melo A.L.T.M."/>
            <person name="Pandolfi V."/>
            <person name="Bustamante F.O."/>
            <person name="Brasileiro-Vidal A.C."/>
            <person name="Benko-Iseppon A.M."/>
        </authorList>
    </citation>
    <scope>NUCLEOTIDE SEQUENCE [LARGE SCALE GENOMIC DNA]</scope>
    <source>
        <tissue evidence="4">Leaves</tissue>
    </source>
</reference>
<organism evidence="4 5">
    <name type="scientific">Stylosanthes scabra</name>
    <dbReference type="NCBI Taxonomy" id="79078"/>
    <lineage>
        <taxon>Eukaryota</taxon>
        <taxon>Viridiplantae</taxon>
        <taxon>Streptophyta</taxon>
        <taxon>Embryophyta</taxon>
        <taxon>Tracheophyta</taxon>
        <taxon>Spermatophyta</taxon>
        <taxon>Magnoliopsida</taxon>
        <taxon>eudicotyledons</taxon>
        <taxon>Gunneridae</taxon>
        <taxon>Pentapetalae</taxon>
        <taxon>rosids</taxon>
        <taxon>fabids</taxon>
        <taxon>Fabales</taxon>
        <taxon>Fabaceae</taxon>
        <taxon>Papilionoideae</taxon>
        <taxon>50 kb inversion clade</taxon>
        <taxon>dalbergioids sensu lato</taxon>
        <taxon>Dalbergieae</taxon>
        <taxon>Pterocarpus clade</taxon>
        <taxon>Stylosanthes</taxon>
    </lineage>
</organism>
<dbReference type="SUPFAM" id="SSF52058">
    <property type="entry name" value="L domain-like"/>
    <property type="match status" value="1"/>
</dbReference>
<evidence type="ECO:0000313" key="4">
    <source>
        <dbReference type="EMBL" id="MED6145505.1"/>
    </source>
</evidence>
<name>A0ABU6TAW8_9FABA</name>
<evidence type="ECO:0000256" key="1">
    <source>
        <dbReference type="ARBA" id="ARBA00022737"/>
    </source>
</evidence>
<dbReference type="InterPro" id="IPR058922">
    <property type="entry name" value="WHD_DRP"/>
</dbReference>
<dbReference type="Gene3D" id="3.80.10.10">
    <property type="entry name" value="Ribonuclease Inhibitor"/>
    <property type="match status" value="2"/>
</dbReference>
<feature type="domain" description="Disease resistance protein winged helix" evidence="2">
    <location>
        <begin position="1"/>
        <end position="56"/>
    </location>
</feature>
<dbReference type="EMBL" id="JASCZI010090716">
    <property type="protein sequence ID" value="MED6145505.1"/>
    <property type="molecule type" value="Genomic_DNA"/>
</dbReference>
<evidence type="ECO:0000259" key="2">
    <source>
        <dbReference type="Pfam" id="PF23559"/>
    </source>
</evidence>
<comment type="caution">
    <text evidence="4">The sequence shown here is derived from an EMBL/GenBank/DDBJ whole genome shotgun (WGS) entry which is preliminary data.</text>
</comment>
<evidence type="ECO:0000259" key="3">
    <source>
        <dbReference type="Pfam" id="PF25019"/>
    </source>
</evidence>
<protein>
    <submittedName>
        <fullName evidence="4">Uncharacterized protein</fullName>
    </submittedName>
</protein>
<dbReference type="InterPro" id="IPR032675">
    <property type="entry name" value="LRR_dom_sf"/>
</dbReference>
<dbReference type="InterPro" id="IPR056789">
    <property type="entry name" value="LRR_R13L1-DRL21"/>
</dbReference>
<proteinExistence type="predicted"/>
<dbReference type="Pfam" id="PF25019">
    <property type="entry name" value="LRR_R13L1-DRL21"/>
    <property type="match status" value="1"/>
</dbReference>